<evidence type="ECO:0000259" key="14">
    <source>
        <dbReference type="SMART" id="SM00846"/>
    </source>
</evidence>
<dbReference type="RefSeq" id="WP_174448885.1">
    <property type="nucleotide sequence ID" value="NZ_AP018732.1"/>
</dbReference>
<dbReference type="GeneID" id="55585097"/>
<dbReference type="GO" id="GO:0008839">
    <property type="term" value="F:4-hydroxy-tetrahydrodipicolinate reductase"/>
    <property type="evidence" value="ECO:0007669"/>
    <property type="project" value="InterPro"/>
</dbReference>
<keyword evidence="6 10" id="KW-0520">NAD</keyword>
<evidence type="ECO:0000256" key="9">
    <source>
        <dbReference type="ARBA" id="ARBA00048853"/>
    </source>
</evidence>
<comment type="subunit">
    <text evidence="3 10 13">Homotetramer.</text>
</comment>
<dbReference type="GO" id="GO:0051287">
    <property type="term" value="F:NAD binding"/>
    <property type="evidence" value="ECO:0007669"/>
    <property type="project" value="UniProtKB-UniRule"/>
</dbReference>
<keyword evidence="12" id="KW-0547">Nucleotide-binding</keyword>
<keyword evidence="10 13" id="KW-0963">Cytoplasm</keyword>
<dbReference type="HAMAP" id="MF_00559">
    <property type="entry name" value="G3P_dehdrog_arch"/>
    <property type="match status" value="1"/>
</dbReference>
<protein>
    <recommendedName>
        <fullName evidence="10 13">Glyceraldehyde-3-phosphate dehydrogenase</fullName>
        <shortName evidence="10">GAPDH</shortName>
        <ecNumber evidence="10 13">1.2.1.59</ecNumber>
    </recommendedName>
    <alternativeName>
        <fullName evidence="10">NAD(P)-dependent glyceraldehyde-3-phosphate dehydrogenase</fullName>
    </alternativeName>
</protein>
<comment type="subcellular location">
    <subcellularLocation>
        <location evidence="10 13">Cytoplasm</location>
    </subcellularLocation>
</comment>
<dbReference type="Gene3D" id="3.30.360.10">
    <property type="entry name" value="Dihydrodipicolinate Reductase, domain 2"/>
    <property type="match status" value="1"/>
</dbReference>
<evidence type="ECO:0000256" key="5">
    <source>
        <dbReference type="ARBA" id="ARBA00023002"/>
    </source>
</evidence>
<dbReference type="UniPathway" id="UPA00109">
    <property type="reaction ID" value="UER00184"/>
</dbReference>
<dbReference type="GO" id="GO:0047100">
    <property type="term" value="F:glyceraldehyde-3-phosphate dehydrogenase (NADP+) (phosphorylating) activity"/>
    <property type="evidence" value="ECO:0007669"/>
    <property type="project" value="RHEA"/>
</dbReference>
<dbReference type="OrthoDB" id="295712at2157"/>
<dbReference type="InterPro" id="IPR020829">
    <property type="entry name" value="GlycerAld_3-P_DH_cat"/>
</dbReference>
<dbReference type="GO" id="GO:0006096">
    <property type="term" value="P:glycolytic process"/>
    <property type="evidence" value="ECO:0007669"/>
    <property type="project" value="UniProtKB-UniRule"/>
</dbReference>
<evidence type="ECO:0000256" key="12">
    <source>
        <dbReference type="PIRSR" id="PIRSR000149-3"/>
    </source>
</evidence>
<evidence type="ECO:0000256" key="1">
    <source>
        <dbReference type="ARBA" id="ARBA00004869"/>
    </source>
</evidence>
<evidence type="ECO:0000256" key="13">
    <source>
        <dbReference type="RuleBase" id="RU003388"/>
    </source>
</evidence>
<feature type="binding site" evidence="10">
    <location>
        <position position="174"/>
    </location>
    <ligand>
        <name>NAD(+)</name>
        <dbReference type="ChEBI" id="CHEBI:57540"/>
    </ligand>
</feature>
<feature type="binding site" evidence="10">
    <location>
        <begin position="200"/>
        <end position="201"/>
    </location>
    <ligand>
        <name>D-glyceraldehyde 3-phosphate</name>
        <dbReference type="ChEBI" id="CHEBI:59776"/>
    </ligand>
</feature>
<dbReference type="EC" id="1.2.1.59" evidence="10 13"/>
<dbReference type="GO" id="GO:0004365">
    <property type="term" value="F:glyceraldehyde-3-phosphate dehydrogenase (NAD+) (phosphorylating) activity"/>
    <property type="evidence" value="ECO:0007669"/>
    <property type="project" value="UniProtKB-UniRule"/>
</dbReference>
<dbReference type="EMBL" id="AP018732">
    <property type="protein sequence ID" value="BBE42673.1"/>
    <property type="molecule type" value="Genomic_DNA"/>
</dbReference>
<dbReference type="Pfam" id="PF01113">
    <property type="entry name" value="DapB_N"/>
    <property type="match status" value="1"/>
</dbReference>
<dbReference type="GO" id="GO:0050661">
    <property type="term" value="F:NADP binding"/>
    <property type="evidence" value="ECO:0007669"/>
    <property type="project" value="UniProtKB-UniRule"/>
</dbReference>
<keyword evidence="7 10" id="KW-0324">Glycolysis</keyword>
<dbReference type="PROSITE" id="PS00071">
    <property type="entry name" value="GAPDH"/>
    <property type="match status" value="1"/>
</dbReference>
<dbReference type="SMART" id="SM00846">
    <property type="entry name" value="Gp_dh_N"/>
    <property type="match status" value="1"/>
</dbReference>
<dbReference type="InterPro" id="IPR020828">
    <property type="entry name" value="GlycerAld_3-P_DH_NAD(P)-bd"/>
</dbReference>
<evidence type="ECO:0000256" key="3">
    <source>
        <dbReference type="ARBA" id="ARBA00011881"/>
    </source>
</evidence>
<evidence type="ECO:0000256" key="4">
    <source>
        <dbReference type="ARBA" id="ARBA00022857"/>
    </source>
</evidence>
<dbReference type="InterPro" id="IPR036291">
    <property type="entry name" value="NAD(P)-bd_dom_sf"/>
</dbReference>
<dbReference type="NCBIfam" id="TIGR01546">
    <property type="entry name" value="GAPDH-II_archae"/>
    <property type="match status" value="1"/>
</dbReference>
<dbReference type="CDD" id="cd18127">
    <property type="entry name" value="GAPDH_II_C"/>
    <property type="match status" value="1"/>
</dbReference>
<comment type="pathway">
    <text evidence="1 10 13">Carbohydrate degradation; glycolysis; pyruvate from D-glyceraldehyde 3-phosphate: step 1/5.</text>
</comment>
<dbReference type="Pfam" id="PF02800">
    <property type="entry name" value="Gp_dh_C"/>
    <property type="match status" value="1"/>
</dbReference>
<evidence type="ECO:0000256" key="2">
    <source>
        <dbReference type="ARBA" id="ARBA00007406"/>
    </source>
</evidence>
<dbReference type="InterPro" id="IPR020831">
    <property type="entry name" value="GlycerAld/Erythrose_P_DH"/>
</dbReference>
<keyword evidence="16" id="KW-1185">Reference proteome</keyword>
<evidence type="ECO:0000256" key="10">
    <source>
        <dbReference type="HAMAP-Rule" id="MF_00559"/>
    </source>
</evidence>
<dbReference type="InterPro" id="IPR020830">
    <property type="entry name" value="GlycerAld_3-P_DH_AS"/>
</dbReference>
<dbReference type="SUPFAM" id="SSF55347">
    <property type="entry name" value="Glyceraldehyde-3-phosphate dehydrogenase-like, C-terminal domain"/>
    <property type="match status" value="1"/>
</dbReference>
<feature type="binding site" evidence="10">
    <location>
        <begin position="145"/>
        <end position="147"/>
    </location>
    <ligand>
        <name>D-glyceraldehyde 3-phosphate</name>
        <dbReference type="ChEBI" id="CHEBI:59776"/>
    </ligand>
</feature>
<reference evidence="15 16" key="1">
    <citation type="journal article" date="2019" name="ISME J.">
        <title>Isolation and characterization of a thermophilic sulfur- and iron-reducing thaumarchaeote from a terrestrial acidic hot spring.</title>
        <authorList>
            <person name="Kato S."/>
            <person name="Itoh T."/>
            <person name="Yuki M."/>
            <person name="Nagamori M."/>
            <person name="Ohnishi M."/>
            <person name="Uematsu K."/>
            <person name="Suzuki K."/>
            <person name="Takashina T."/>
            <person name="Ohkuma M."/>
        </authorList>
    </citation>
    <scope>NUCLEOTIDE SEQUENCE [LARGE SCALE GENOMIC DNA]</scope>
    <source>
        <strain evidence="15 16">NAS-02</strain>
    </source>
</reference>
<comment type="catalytic activity">
    <reaction evidence="8 10 13">
        <text>D-glyceraldehyde 3-phosphate + phosphate + NADP(+) = (2R)-3-phospho-glyceroyl phosphate + NADPH + H(+)</text>
        <dbReference type="Rhea" id="RHEA:10296"/>
        <dbReference type="ChEBI" id="CHEBI:15378"/>
        <dbReference type="ChEBI" id="CHEBI:43474"/>
        <dbReference type="ChEBI" id="CHEBI:57604"/>
        <dbReference type="ChEBI" id="CHEBI:57783"/>
        <dbReference type="ChEBI" id="CHEBI:58349"/>
        <dbReference type="ChEBI" id="CHEBI:59776"/>
        <dbReference type="EC" id="1.2.1.59"/>
    </reaction>
</comment>
<feature type="active site" description="Nucleophile" evidence="10 11">
    <location>
        <position position="146"/>
    </location>
</feature>
<dbReference type="InterPro" id="IPR000846">
    <property type="entry name" value="DapB_N"/>
</dbReference>
<dbReference type="GO" id="GO:0009089">
    <property type="term" value="P:lysine biosynthetic process via diaminopimelate"/>
    <property type="evidence" value="ECO:0007669"/>
    <property type="project" value="InterPro"/>
</dbReference>
<dbReference type="CDD" id="cd02278">
    <property type="entry name" value="GAPDH_II_N"/>
    <property type="match status" value="1"/>
</dbReference>
<evidence type="ECO:0000313" key="15">
    <source>
        <dbReference type="EMBL" id="BBE42673.1"/>
    </source>
</evidence>
<dbReference type="SUPFAM" id="SSF51735">
    <property type="entry name" value="NAD(P)-binding Rossmann-fold domains"/>
    <property type="match status" value="1"/>
</dbReference>
<dbReference type="GO" id="GO:0005737">
    <property type="term" value="C:cytoplasm"/>
    <property type="evidence" value="ECO:0007669"/>
    <property type="project" value="UniProtKB-SubCell"/>
</dbReference>
<dbReference type="AlphaFoldDB" id="A0A4P2VGV4"/>
<feature type="domain" description="Glyceraldehyde 3-phosphate dehydrogenase NAD(P) binding" evidence="14">
    <location>
        <begin position="6"/>
        <end position="146"/>
    </location>
</feature>
<feature type="binding site" evidence="10">
    <location>
        <position position="116"/>
    </location>
    <ligand>
        <name>NAD(+)</name>
        <dbReference type="ChEBI" id="CHEBI:57540"/>
    </ligand>
</feature>
<keyword evidence="5 10" id="KW-0560">Oxidoreductase</keyword>
<feature type="binding site" evidence="12">
    <location>
        <position position="37"/>
    </location>
    <ligand>
        <name>NAD(+)</name>
        <dbReference type="ChEBI" id="CHEBI:57540"/>
    </ligand>
</feature>
<keyword evidence="4 10" id="KW-0521">NADP</keyword>
<dbReference type="Proteomes" id="UP000509448">
    <property type="component" value="Chromosome"/>
</dbReference>
<evidence type="ECO:0000256" key="11">
    <source>
        <dbReference type="PIRSR" id="PIRSR000149-1"/>
    </source>
</evidence>
<accession>A0A4P2VGV4</accession>
<dbReference type="KEGG" id="ccai:NAS2_1284"/>
<dbReference type="InterPro" id="IPR006436">
    <property type="entry name" value="Glyceraldehyde-3-P_DH_2_arc"/>
</dbReference>
<comment type="similarity">
    <text evidence="2 10 13">Belongs to the glyceraldehyde-3-phosphate dehydrogenase family.</text>
</comment>
<evidence type="ECO:0000256" key="6">
    <source>
        <dbReference type="ARBA" id="ARBA00023027"/>
    </source>
</evidence>
<name>A0A4P2VGV4_9ARCH</name>
<dbReference type="Gene3D" id="3.40.50.720">
    <property type="entry name" value="NAD(P)-binding Rossmann-like Domain"/>
    <property type="match status" value="1"/>
</dbReference>
<sequence>MAKATVRVLVNGYGVIGKRVADAVARQPDMKVVGISDVVGDYRIKIAAAKGYEIYASVPEKAEEMRRAGLEVAGTLQEVLSKGAVDVVVDATPEKVGAENKKLYEGQGVKAVFQGGEKHEVAGVSFVAQRNYAEALGKQFVRVVSCNTTAICRVVGGVHAKLGIRRARVSIFRRAVDVWESSHTGIMNTVVPELKVPSHHGPDAQTVVHDLDIVTMAAKGSHNLFHLHMGMLELNGRATRDEVLEVLREEPRVVMVAGGDGVKGLNSIFEIARDLGRSRGDLYEIPVWEDALTVSKDGREVYLMWATPNESDVVPENVDAIRAMTEIEERADRSIALTDDRLGMVKRLY</sequence>
<dbReference type="PIRSF" id="PIRSF000149">
    <property type="entry name" value="GAP_DH"/>
    <property type="match status" value="1"/>
</dbReference>
<evidence type="ECO:0000256" key="8">
    <source>
        <dbReference type="ARBA" id="ARBA00048067"/>
    </source>
</evidence>
<comment type="caution">
    <text evidence="10">Lacks conserved residue(s) required for the propagation of feature annotation.</text>
</comment>
<evidence type="ECO:0000256" key="7">
    <source>
        <dbReference type="ARBA" id="ARBA00023152"/>
    </source>
</evidence>
<comment type="catalytic activity">
    <reaction evidence="9 10 13">
        <text>D-glyceraldehyde 3-phosphate + phosphate + NAD(+) = (2R)-3-phospho-glyceroyl phosphate + NADH + H(+)</text>
        <dbReference type="Rhea" id="RHEA:10300"/>
        <dbReference type="ChEBI" id="CHEBI:15378"/>
        <dbReference type="ChEBI" id="CHEBI:43474"/>
        <dbReference type="ChEBI" id="CHEBI:57540"/>
        <dbReference type="ChEBI" id="CHEBI:57604"/>
        <dbReference type="ChEBI" id="CHEBI:57945"/>
        <dbReference type="ChEBI" id="CHEBI:59776"/>
        <dbReference type="EC" id="1.2.1.59"/>
    </reaction>
</comment>
<organism evidence="15 16">
    <name type="scientific">Conexivisphaera calida</name>
    <dbReference type="NCBI Taxonomy" id="1874277"/>
    <lineage>
        <taxon>Archaea</taxon>
        <taxon>Nitrososphaerota</taxon>
        <taxon>Conexivisphaeria</taxon>
        <taxon>Conexivisphaerales</taxon>
        <taxon>Conexivisphaeraceae</taxon>
        <taxon>Conexivisphaera</taxon>
    </lineage>
</organism>
<proteinExistence type="inferred from homology"/>
<gene>
    <name evidence="10" type="primary">gap</name>
    <name evidence="15" type="ORF">NAS2_1284</name>
</gene>
<dbReference type="NCBIfam" id="NF003251">
    <property type="entry name" value="PRK04207.1"/>
    <property type="match status" value="1"/>
</dbReference>
<feature type="binding site" evidence="12">
    <location>
        <position position="309"/>
    </location>
    <ligand>
        <name>NAD(+)</name>
        <dbReference type="ChEBI" id="CHEBI:57540"/>
    </ligand>
</feature>
<evidence type="ECO:0000313" key="16">
    <source>
        <dbReference type="Proteomes" id="UP000509448"/>
    </source>
</evidence>